<dbReference type="EMBL" id="LUEZ02000054">
    <property type="protein sequence ID" value="RDB21627.1"/>
    <property type="molecule type" value="Genomic_DNA"/>
</dbReference>
<protein>
    <submittedName>
        <fullName evidence="2">Uncharacterized protein</fullName>
    </submittedName>
</protein>
<dbReference type="InParanoid" id="A0A369JM46"/>
<evidence type="ECO:0000256" key="1">
    <source>
        <dbReference type="SAM" id="SignalP"/>
    </source>
</evidence>
<feature type="non-terminal residue" evidence="2">
    <location>
        <position position="1"/>
    </location>
</feature>
<sequence>SLTVSLLLIILTSFLTTNLQRFCPAGAKTFVPE</sequence>
<dbReference type="Proteomes" id="UP000076154">
    <property type="component" value="Unassembled WGS sequence"/>
</dbReference>
<name>A0A369JM46_HYPMA</name>
<keyword evidence="1" id="KW-0732">Signal</keyword>
<evidence type="ECO:0000313" key="3">
    <source>
        <dbReference type="Proteomes" id="UP000076154"/>
    </source>
</evidence>
<proteinExistence type="predicted"/>
<feature type="signal peptide" evidence="1">
    <location>
        <begin position="1"/>
        <end position="19"/>
    </location>
</feature>
<dbReference type="AlphaFoldDB" id="A0A369JM46"/>
<organism evidence="2 3">
    <name type="scientific">Hypsizygus marmoreus</name>
    <name type="common">White beech mushroom</name>
    <name type="synonym">Agaricus marmoreus</name>
    <dbReference type="NCBI Taxonomy" id="39966"/>
    <lineage>
        <taxon>Eukaryota</taxon>
        <taxon>Fungi</taxon>
        <taxon>Dikarya</taxon>
        <taxon>Basidiomycota</taxon>
        <taxon>Agaricomycotina</taxon>
        <taxon>Agaricomycetes</taxon>
        <taxon>Agaricomycetidae</taxon>
        <taxon>Agaricales</taxon>
        <taxon>Tricholomatineae</taxon>
        <taxon>Lyophyllaceae</taxon>
        <taxon>Hypsizygus</taxon>
    </lineage>
</organism>
<feature type="chain" id="PRO_5017025817" evidence="1">
    <location>
        <begin position="20"/>
        <end position="33"/>
    </location>
</feature>
<evidence type="ECO:0000313" key="2">
    <source>
        <dbReference type="EMBL" id="RDB21627.1"/>
    </source>
</evidence>
<reference evidence="2" key="1">
    <citation type="submission" date="2018-04" db="EMBL/GenBank/DDBJ databases">
        <title>Whole genome sequencing of Hypsizygus marmoreus.</title>
        <authorList>
            <person name="Choi I.-G."/>
            <person name="Min B."/>
            <person name="Kim J.-G."/>
            <person name="Kim S."/>
            <person name="Oh Y.-L."/>
            <person name="Kong W.-S."/>
            <person name="Park H."/>
            <person name="Jeong J."/>
            <person name="Song E.-S."/>
        </authorList>
    </citation>
    <scope>NUCLEOTIDE SEQUENCE [LARGE SCALE GENOMIC DNA]</scope>
    <source>
        <strain evidence="2">51987-8</strain>
    </source>
</reference>
<accession>A0A369JM46</accession>
<keyword evidence="3" id="KW-1185">Reference proteome</keyword>
<comment type="caution">
    <text evidence="2">The sequence shown here is derived from an EMBL/GenBank/DDBJ whole genome shotgun (WGS) entry which is preliminary data.</text>
</comment>
<gene>
    <name evidence="2" type="ORF">Hypma_011170</name>
</gene>